<dbReference type="InterPro" id="IPR017853">
    <property type="entry name" value="GH"/>
</dbReference>
<dbReference type="InterPro" id="IPR011583">
    <property type="entry name" value="Chitinase_II/V-like_cat"/>
</dbReference>
<dbReference type="Proteomes" id="UP000092605">
    <property type="component" value="Unassembled WGS sequence"/>
</dbReference>
<dbReference type="SMART" id="SM00636">
    <property type="entry name" value="Glyco_18"/>
    <property type="match status" value="1"/>
</dbReference>
<reference evidence="4 6" key="1">
    <citation type="submission" date="2016-02" db="EMBL/GenBank/DDBJ databases">
        <title>Draft genome sequence for Clostridium paradoxum JW-YL-7.</title>
        <authorList>
            <person name="Utturkar S.M."/>
            <person name="Lancaster A."/>
            <person name="Poole F.L."/>
            <person name="Adams M.W."/>
            <person name="Brown S.D."/>
        </authorList>
    </citation>
    <scope>NUCLEOTIDE SEQUENCE [LARGE SCALE GENOMIC DNA]</scope>
    <source>
        <strain evidence="4 6">JW-YL-7</strain>
    </source>
</reference>
<organism evidence="4 6">
    <name type="scientific">Alkalithermobacter thermoalcaliphilus JW-YL-7 = DSM 7308</name>
    <dbReference type="NCBI Taxonomy" id="1121328"/>
    <lineage>
        <taxon>Bacteria</taxon>
        <taxon>Bacillati</taxon>
        <taxon>Bacillota</taxon>
        <taxon>Clostridia</taxon>
        <taxon>Peptostreptococcales</taxon>
        <taxon>Tepidibacteraceae</taxon>
        <taxon>Alkalithermobacter</taxon>
    </lineage>
</organism>
<sequence length="387" mass="45320">MEIYTVKNEDTPQSICDLYNIPLEKLIKINDLPYTDKLVTGINLLIPYYSSNKDNSPTLSENYQKKNKMRTICFFRHSNDYSRHFKYIKKLSPLITYIPIFDIKITDSANLIYNIDGRFLTFLKKNYIKPLPVITNFDESNFNTEALRNVLSNNPDKLIGNILNFCVINGFKGVFLDFHGLCKEDKDIYSDFIKKLSTRLKIRNKILGCIVPPKCSDTSENSWSEFIDYEVLGNYVDIIFLMAYGWKFENNSLKAVSPVPLTEDIIRYSISKIPIENIFVGFPMYGCDFSLSEDSTCKIISTKQAYKLAIDNQCRIFWNNYSKSSYFRYKDDNNIVHEVHFEDALSQYNKLKLLKEYNIKGIGYWMLDTKLTCTWYLLNDLFNIKKE</sequence>
<accession>A0A150FNY8</accession>
<evidence type="ECO:0000256" key="1">
    <source>
        <dbReference type="ARBA" id="ARBA00023295"/>
    </source>
</evidence>
<reference evidence="5 7" key="2">
    <citation type="submission" date="2016-11" db="EMBL/GenBank/DDBJ databases">
        <authorList>
            <person name="Varghese N."/>
            <person name="Submissions S."/>
        </authorList>
    </citation>
    <scope>NUCLEOTIDE SEQUENCE [LARGE SCALE GENOMIC DNA]</scope>
    <source>
        <strain evidence="5 7">DSM 7308</strain>
    </source>
</reference>
<keyword evidence="1" id="KW-0326">Glycosidase</keyword>
<dbReference type="InterPro" id="IPR001223">
    <property type="entry name" value="Glyco_hydro18_cat"/>
</dbReference>
<dbReference type="PROSITE" id="PS51910">
    <property type="entry name" value="GH18_2"/>
    <property type="match status" value="1"/>
</dbReference>
<feature type="domain" description="GH18" evidence="3">
    <location>
        <begin position="69"/>
        <end position="387"/>
    </location>
</feature>
<dbReference type="SMART" id="SM00257">
    <property type="entry name" value="LysM"/>
    <property type="match status" value="1"/>
</dbReference>
<dbReference type="EMBL" id="FRBG01000006">
    <property type="protein sequence ID" value="SHK84943.1"/>
    <property type="molecule type" value="Genomic_DNA"/>
</dbReference>
<dbReference type="CDD" id="cd00118">
    <property type="entry name" value="LysM"/>
    <property type="match status" value="1"/>
</dbReference>
<dbReference type="Proteomes" id="UP000323392">
    <property type="component" value="Unassembled WGS sequence"/>
</dbReference>
<dbReference type="GO" id="GO:0016798">
    <property type="term" value="F:hydrolase activity, acting on glycosyl bonds"/>
    <property type="evidence" value="ECO:0007669"/>
    <property type="project" value="UniProtKB-KW"/>
</dbReference>
<dbReference type="GO" id="GO:0005975">
    <property type="term" value="P:carbohydrate metabolic process"/>
    <property type="evidence" value="ECO:0007669"/>
    <property type="project" value="InterPro"/>
</dbReference>
<dbReference type="Pfam" id="PF00704">
    <property type="entry name" value="Glyco_hydro_18"/>
    <property type="match status" value="1"/>
</dbReference>
<gene>
    <name evidence="4" type="ORF">JWYL7_0353</name>
    <name evidence="5" type="ORF">SAMN05661008_01003</name>
</gene>
<dbReference type="SUPFAM" id="SSF54106">
    <property type="entry name" value="LysM domain"/>
    <property type="match status" value="1"/>
</dbReference>
<feature type="domain" description="LysM" evidence="2">
    <location>
        <begin position="2"/>
        <end position="46"/>
    </location>
</feature>
<dbReference type="OrthoDB" id="9769314at2"/>
<proteinExistence type="predicted"/>
<dbReference type="PANTHER" id="PTHR46066:SF2">
    <property type="entry name" value="CHITINASE DOMAIN-CONTAINING PROTEIN 1"/>
    <property type="match status" value="1"/>
</dbReference>
<dbReference type="GO" id="GO:0012505">
    <property type="term" value="C:endomembrane system"/>
    <property type="evidence" value="ECO:0007669"/>
    <property type="project" value="TreeGrafter"/>
</dbReference>
<evidence type="ECO:0000313" key="7">
    <source>
        <dbReference type="Proteomes" id="UP000323392"/>
    </source>
</evidence>
<dbReference type="GO" id="GO:0070492">
    <property type="term" value="F:oligosaccharide binding"/>
    <property type="evidence" value="ECO:0007669"/>
    <property type="project" value="TreeGrafter"/>
</dbReference>
<dbReference type="Gene3D" id="3.10.50.10">
    <property type="match status" value="1"/>
</dbReference>
<protein>
    <submittedName>
        <fullName evidence="4">Glycoside hydrolase family 18</fullName>
    </submittedName>
    <submittedName>
        <fullName evidence="5">Spore germination protein YaaH</fullName>
    </submittedName>
</protein>
<dbReference type="InterPro" id="IPR029070">
    <property type="entry name" value="Chitinase_insertion_sf"/>
</dbReference>
<keyword evidence="4" id="KW-0378">Hydrolase</keyword>
<name>A0A150FNY8_CLOPD</name>
<dbReference type="Gene3D" id="3.20.20.80">
    <property type="entry name" value="Glycosidases"/>
    <property type="match status" value="1"/>
</dbReference>
<dbReference type="PANTHER" id="PTHR46066">
    <property type="entry name" value="CHITINASE DOMAIN-CONTAINING PROTEIN 1 FAMILY MEMBER"/>
    <property type="match status" value="1"/>
</dbReference>
<evidence type="ECO:0000313" key="5">
    <source>
        <dbReference type="EMBL" id="SHK84943.1"/>
    </source>
</evidence>
<dbReference type="InterPro" id="IPR018392">
    <property type="entry name" value="LysM"/>
</dbReference>
<dbReference type="STRING" id="1121328.JWYL7_0353"/>
<dbReference type="PATRIC" id="fig|1121328.3.peg.352"/>
<dbReference type="SUPFAM" id="SSF51445">
    <property type="entry name" value="(Trans)glycosidases"/>
    <property type="match status" value="1"/>
</dbReference>
<dbReference type="Gene3D" id="3.10.350.10">
    <property type="entry name" value="LysM domain"/>
    <property type="match status" value="1"/>
</dbReference>
<dbReference type="AlphaFoldDB" id="A0A150FNY8"/>
<dbReference type="GO" id="GO:0008061">
    <property type="term" value="F:chitin binding"/>
    <property type="evidence" value="ECO:0007669"/>
    <property type="project" value="InterPro"/>
</dbReference>
<evidence type="ECO:0000259" key="3">
    <source>
        <dbReference type="PROSITE" id="PS51910"/>
    </source>
</evidence>
<dbReference type="InterPro" id="IPR036779">
    <property type="entry name" value="LysM_dom_sf"/>
</dbReference>
<evidence type="ECO:0000259" key="2">
    <source>
        <dbReference type="PROSITE" id="PS51782"/>
    </source>
</evidence>
<dbReference type="PROSITE" id="PS51782">
    <property type="entry name" value="LYSM"/>
    <property type="match status" value="1"/>
</dbReference>
<dbReference type="EMBL" id="LSFY01000001">
    <property type="protein sequence ID" value="KXZ39278.1"/>
    <property type="molecule type" value="Genomic_DNA"/>
</dbReference>
<evidence type="ECO:0000313" key="4">
    <source>
        <dbReference type="EMBL" id="KXZ39278.1"/>
    </source>
</evidence>
<dbReference type="Pfam" id="PF01476">
    <property type="entry name" value="LysM"/>
    <property type="match status" value="1"/>
</dbReference>
<keyword evidence="7" id="KW-1185">Reference proteome</keyword>
<evidence type="ECO:0000313" key="6">
    <source>
        <dbReference type="Proteomes" id="UP000092605"/>
    </source>
</evidence>
<comment type="caution">
    <text evidence="4">The sequence shown here is derived from an EMBL/GenBank/DDBJ whole genome shotgun (WGS) entry which is preliminary data.</text>
</comment>
<dbReference type="RefSeq" id="WP_066068165.1">
    <property type="nucleotide sequence ID" value="NZ_FRBG01000006.1"/>
</dbReference>